<evidence type="ECO:0000256" key="1">
    <source>
        <dbReference type="ARBA" id="ARBA00005564"/>
    </source>
</evidence>
<reference evidence="3" key="1">
    <citation type="submission" date="2023-07" db="EMBL/GenBank/DDBJ databases">
        <title>Two novel species in the genus Flavivirga.</title>
        <authorList>
            <person name="Kwon K."/>
        </authorList>
    </citation>
    <scope>NUCLEOTIDE SEQUENCE</scope>
    <source>
        <strain evidence="3">KACC 14158</strain>
    </source>
</reference>
<dbReference type="InterPro" id="IPR011048">
    <property type="entry name" value="Haem_d1_sf"/>
</dbReference>
<dbReference type="PANTHER" id="PTHR30344:SF1">
    <property type="entry name" value="6-PHOSPHOGLUCONOLACTONASE"/>
    <property type="match status" value="1"/>
</dbReference>
<dbReference type="InterPro" id="IPR050282">
    <property type="entry name" value="Cycloisomerase_2"/>
</dbReference>
<keyword evidence="4" id="KW-1185">Reference proteome</keyword>
<evidence type="ECO:0000313" key="3">
    <source>
        <dbReference type="EMBL" id="MDO5972956.1"/>
    </source>
</evidence>
<dbReference type="EC" id="3.1.1.-" evidence="3"/>
<dbReference type="PANTHER" id="PTHR30344">
    <property type="entry name" value="6-PHOSPHOGLUCONOLACTONASE-RELATED"/>
    <property type="match status" value="1"/>
</dbReference>
<keyword evidence="3" id="KW-0378">Hydrolase</keyword>
<gene>
    <name evidence="3" type="ORF">Q4Q40_02060</name>
</gene>
<proteinExistence type="inferred from homology"/>
<dbReference type="EMBL" id="JAUOEL010000001">
    <property type="protein sequence ID" value="MDO5972956.1"/>
    <property type="molecule type" value="Genomic_DNA"/>
</dbReference>
<accession>A0ABT8WJ07</accession>
<dbReference type="SUPFAM" id="SSF51004">
    <property type="entry name" value="C-terminal (heme d1) domain of cytochrome cd1-nitrite reductase"/>
    <property type="match status" value="1"/>
</dbReference>
<dbReference type="Pfam" id="PF10282">
    <property type="entry name" value="Lactonase"/>
    <property type="match status" value="1"/>
</dbReference>
<evidence type="ECO:0000256" key="2">
    <source>
        <dbReference type="ARBA" id="ARBA00022526"/>
    </source>
</evidence>
<dbReference type="InterPro" id="IPR015943">
    <property type="entry name" value="WD40/YVTN_repeat-like_dom_sf"/>
</dbReference>
<sequence length="353" mass="38799">MKFKSYLLWIPICLLSCTNPNTTLYVGTYTDGASEGIYRLQFNTKTGELSDKMLAVATQNPSFISFSPNKKYIYAAGEGSTSAVSSFKVESDGKLKFINTVSSNGKGPCHVSVNAIGDKAVVSNYTGGNISIYSINKDGSLNEASQVFDHNTGEKNAHAHSAQFYKDQLYVADLGMNAVYQYQLKNNAYNLVSNAIVKTTGNPGPRHFSLSNDGKFIYIINEYGNSITSVKKTANGFIEIDSDATLKENYNGKSYCADIHLSKDERFLYGSNRGENTIAVFKRDPSNGTIEKIQNISVHGDWPRNFTLDPTGKFVLVANKKSNNISVFKIDPENGKLTFLHAIDLPTPVCLLF</sequence>
<keyword evidence="2" id="KW-0313">Glucose metabolism</keyword>
<dbReference type="GO" id="GO:0016787">
    <property type="term" value="F:hydrolase activity"/>
    <property type="evidence" value="ECO:0007669"/>
    <property type="project" value="UniProtKB-KW"/>
</dbReference>
<evidence type="ECO:0000313" key="4">
    <source>
        <dbReference type="Proteomes" id="UP001176806"/>
    </source>
</evidence>
<comment type="similarity">
    <text evidence="1">Belongs to the cycloisomerase 2 family.</text>
</comment>
<keyword evidence="2" id="KW-0119">Carbohydrate metabolism</keyword>
<dbReference type="Gene3D" id="2.130.10.10">
    <property type="entry name" value="YVTN repeat-like/Quinoprotein amine dehydrogenase"/>
    <property type="match status" value="1"/>
</dbReference>
<dbReference type="Proteomes" id="UP001176806">
    <property type="component" value="Unassembled WGS sequence"/>
</dbReference>
<organism evidence="3 4">
    <name type="scientific">Flavivirga jejuensis</name>
    <dbReference type="NCBI Taxonomy" id="870487"/>
    <lineage>
        <taxon>Bacteria</taxon>
        <taxon>Pseudomonadati</taxon>
        <taxon>Bacteroidota</taxon>
        <taxon>Flavobacteriia</taxon>
        <taxon>Flavobacteriales</taxon>
        <taxon>Flavobacteriaceae</taxon>
        <taxon>Flavivirga</taxon>
    </lineage>
</organism>
<dbReference type="InterPro" id="IPR019405">
    <property type="entry name" value="Lactonase_7-beta_prop"/>
</dbReference>
<comment type="caution">
    <text evidence="3">The sequence shown here is derived from an EMBL/GenBank/DDBJ whole genome shotgun (WGS) entry which is preliminary data.</text>
</comment>
<protein>
    <submittedName>
        <fullName evidence="3">Lactonase family protein</fullName>
        <ecNumber evidence="3">3.1.1.-</ecNumber>
    </submittedName>
</protein>
<dbReference type="RefSeq" id="WP_303300013.1">
    <property type="nucleotide sequence ID" value="NZ_BAABDA010000042.1"/>
</dbReference>
<name>A0ABT8WJ07_9FLAO</name>